<accession>A0AAD5NDM2</accession>
<proteinExistence type="predicted"/>
<evidence type="ECO:0000313" key="2">
    <source>
        <dbReference type="EMBL" id="KAJ1365699.1"/>
    </source>
</evidence>
<dbReference type="Proteomes" id="UP001196413">
    <property type="component" value="Unassembled WGS sequence"/>
</dbReference>
<keyword evidence="3" id="KW-1185">Reference proteome</keyword>
<comment type="caution">
    <text evidence="2">The sequence shown here is derived from an EMBL/GenBank/DDBJ whole genome shotgun (WGS) entry which is preliminary data.</text>
</comment>
<evidence type="ECO:0000313" key="3">
    <source>
        <dbReference type="Proteomes" id="UP001196413"/>
    </source>
</evidence>
<dbReference type="EMBL" id="JAHQIW010005328">
    <property type="protein sequence ID" value="KAJ1365699.1"/>
    <property type="molecule type" value="Genomic_DNA"/>
</dbReference>
<feature type="compositionally biased region" description="Basic and acidic residues" evidence="1">
    <location>
        <begin position="16"/>
        <end position="29"/>
    </location>
</feature>
<name>A0AAD5NDM2_PARTN</name>
<reference evidence="2" key="1">
    <citation type="submission" date="2021-06" db="EMBL/GenBank/DDBJ databases">
        <title>Parelaphostrongylus tenuis whole genome reference sequence.</title>
        <authorList>
            <person name="Garwood T.J."/>
            <person name="Larsen P.A."/>
            <person name="Fountain-Jones N.M."/>
            <person name="Garbe J.R."/>
            <person name="Macchietto M.G."/>
            <person name="Kania S.A."/>
            <person name="Gerhold R.W."/>
            <person name="Richards J.E."/>
            <person name="Wolf T.M."/>
        </authorList>
    </citation>
    <scope>NUCLEOTIDE SEQUENCE</scope>
    <source>
        <strain evidence="2">MNPRO001-30</strain>
        <tissue evidence="2">Meninges</tissue>
    </source>
</reference>
<evidence type="ECO:0000256" key="1">
    <source>
        <dbReference type="SAM" id="MobiDB-lite"/>
    </source>
</evidence>
<dbReference type="AlphaFoldDB" id="A0AAD5NDM2"/>
<feature type="region of interest" description="Disordered" evidence="1">
    <location>
        <begin position="1"/>
        <end position="29"/>
    </location>
</feature>
<gene>
    <name evidence="2" type="ORF">KIN20_026112</name>
</gene>
<sequence>MNDVRLEELQACPSTHETKGKTTKERKLSRSQETVQMVYLIHTGYRDKTLMIFRYSHDEAFRDVFLSHNGERRRNRRERGLLDRERLRCHYERYIMRQHRELLTKP</sequence>
<organism evidence="2 3">
    <name type="scientific">Parelaphostrongylus tenuis</name>
    <name type="common">Meningeal worm</name>
    <dbReference type="NCBI Taxonomy" id="148309"/>
    <lineage>
        <taxon>Eukaryota</taxon>
        <taxon>Metazoa</taxon>
        <taxon>Ecdysozoa</taxon>
        <taxon>Nematoda</taxon>
        <taxon>Chromadorea</taxon>
        <taxon>Rhabditida</taxon>
        <taxon>Rhabditina</taxon>
        <taxon>Rhabditomorpha</taxon>
        <taxon>Strongyloidea</taxon>
        <taxon>Metastrongylidae</taxon>
        <taxon>Parelaphostrongylus</taxon>
    </lineage>
</organism>
<protein>
    <submittedName>
        <fullName evidence="2">Uncharacterized protein</fullName>
    </submittedName>
</protein>